<keyword evidence="7" id="KW-0472">Membrane</keyword>
<keyword evidence="5 10" id="KW-0067">ATP-binding</keyword>
<dbReference type="InterPro" id="IPR015853">
    <property type="entry name" value="ABC_transpr_FbpC"/>
</dbReference>
<dbReference type="InterPro" id="IPR003439">
    <property type="entry name" value="ABC_transporter-like_ATP-bd"/>
</dbReference>
<evidence type="ECO:0000256" key="4">
    <source>
        <dbReference type="ARBA" id="ARBA00022741"/>
    </source>
</evidence>
<comment type="function">
    <text evidence="8">Involved in beta-(1--&gt;2)glucan export. Transmembrane domains (TMD) form a pore in the inner membrane and the ATP-binding domain (NBD) is responsible for energy generation.</text>
</comment>
<dbReference type="GO" id="GO:0016887">
    <property type="term" value="F:ATP hydrolysis activity"/>
    <property type="evidence" value="ECO:0007669"/>
    <property type="project" value="InterPro"/>
</dbReference>
<dbReference type="SMART" id="SM00382">
    <property type="entry name" value="AAA"/>
    <property type="match status" value="1"/>
</dbReference>
<gene>
    <name evidence="10" type="ORF">CQ13_24370</name>
</gene>
<keyword evidence="3" id="KW-1003">Cell membrane</keyword>
<dbReference type="PANTHER" id="PTHR43875">
    <property type="entry name" value="MALTODEXTRIN IMPORT ATP-BINDING PROTEIN MSMX"/>
    <property type="match status" value="1"/>
</dbReference>
<evidence type="ECO:0000256" key="7">
    <source>
        <dbReference type="ARBA" id="ARBA00023136"/>
    </source>
</evidence>
<evidence type="ECO:0000256" key="1">
    <source>
        <dbReference type="ARBA" id="ARBA00005417"/>
    </source>
</evidence>
<evidence type="ECO:0000256" key="8">
    <source>
        <dbReference type="ARBA" id="ARBA00024722"/>
    </source>
</evidence>
<dbReference type="Pfam" id="PF08402">
    <property type="entry name" value="TOBE_2"/>
    <property type="match status" value="1"/>
</dbReference>
<dbReference type="InterPro" id="IPR008995">
    <property type="entry name" value="Mo/tungstate-bd_C_term_dom"/>
</dbReference>
<keyword evidence="11" id="KW-1185">Reference proteome</keyword>
<dbReference type="InterPro" id="IPR013611">
    <property type="entry name" value="Transp-assoc_OB_typ2"/>
</dbReference>
<dbReference type="Gene3D" id="2.40.50.100">
    <property type="match status" value="1"/>
</dbReference>
<proteinExistence type="inferred from homology"/>
<evidence type="ECO:0000256" key="6">
    <source>
        <dbReference type="ARBA" id="ARBA00022967"/>
    </source>
</evidence>
<evidence type="ECO:0000256" key="3">
    <source>
        <dbReference type="ARBA" id="ARBA00022475"/>
    </source>
</evidence>
<dbReference type="SUPFAM" id="SSF50331">
    <property type="entry name" value="MOP-like"/>
    <property type="match status" value="1"/>
</dbReference>
<dbReference type="PROSITE" id="PS50893">
    <property type="entry name" value="ABC_TRANSPORTER_2"/>
    <property type="match status" value="1"/>
</dbReference>
<sequence>MSVTLEHVTRTVDGMATIRDVSLTLERGTLSVLLGPTLSGKTSIMRLLAGLDKPSTGRVLVDGNDVTGADVRQRSVAMVYQQFINYPSLTVYENIASPLRVQGRPREEIDRRVQEAAKLLRLDPYLKRTPLQLSGGQQQRTAIARALVKGADLVLLDEPLANLDYKLREELRTELPRIFEASGAIFVYATTEPSEALLLGGNTVCMWEGQVLQAGNTSQVYRRPDTLRVAQVFSDPPLNVVGIEKKNGQIAYAGGIQAPATGLYAQLSDGLYRVGFRAHQLEVANGIAGRHAFHATVTVTEITGSESFVHLNRDASNWVAVLPGVHEYEPGQTLDAVLDPDNVFVFDAADRLVAAPAIAFSSEMRSVSHGENASKAKSM</sequence>
<dbReference type="OrthoDB" id="9767663at2"/>
<dbReference type="GO" id="GO:0005524">
    <property type="term" value="F:ATP binding"/>
    <property type="evidence" value="ECO:0007669"/>
    <property type="project" value="UniProtKB-KW"/>
</dbReference>
<dbReference type="RefSeq" id="WP_057844051.1">
    <property type="nucleotide sequence ID" value="NZ_LLYA01000153.1"/>
</dbReference>
<dbReference type="PANTHER" id="PTHR43875:SF15">
    <property type="entry name" value="TREHALOSE IMPORT ATP-BINDING PROTEIN SUGC"/>
    <property type="match status" value="1"/>
</dbReference>
<evidence type="ECO:0000313" key="11">
    <source>
        <dbReference type="Proteomes" id="UP000052023"/>
    </source>
</evidence>
<dbReference type="Gene3D" id="2.40.50.140">
    <property type="entry name" value="Nucleic acid-binding proteins"/>
    <property type="match status" value="1"/>
</dbReference>
<organism evidence="10 11">
    <name type="scientific">Bradyrhizobium retamae</name>
    <dbReference type="NCBI Taxonomy" id="1300035"/>
    <lineage>
        <taxon>Bacteria</taxon>
        <taxon>Pseudomonadati</taxon>
        <taxon>Pseudomonadota</taxon>
        <taxon>Alphaproteobacteria</taxon>
        <taxon>Hyphomicrobiales</taxon>
        <taxon>Nitrobacteraceae</taxon>
        <taxon>Bradyrhizobium</taxon>
    </lineage>
</organism>
<dbReference type="EMBL" id="LLYA01000153">
    <property type="protein sequence ID" value="KRR24556.1"/>
    <property type="molecule type" value="Genomic_DNA"/>
</dbReference>
<evidence type="ECO:0000256" key="5">
    <source>
        <dbReference type="ARBA" id="ARBA00022840"/>
    </source>
</evidence>
<dbReference type="CDD" id="cd03259">
    <property type="entry name" value="ABC_Carb_Solutes_like"/>
    <property type="match status" value="1"/>
</dbReference>
<dbReference type="GO" id="GO:0055052">
    <property type="term" value="C:ATP-binding cassette (ABC) transporter complex, substrate-binding subunit-containing"/>
    <property type="evidence" value="ECO:0007669"/>
    <property type="project" value="TreeGrafter"/>
</dbReference>
<dbReference type="Proteomes" id="UP000052023">
    <property type="component" value="Unassembled WGS sequence"/>
</dbReference>
<evidence type="ECO:0000259" key="9">
    <source>
        <dbReference type="PROSITE" id="PS50893"/>
    </source>
</evidence>
<keyword evidence="6" id="KW-1278">Translocase</keyword>
<reference evidence="10 11" key="1">
    <citation type="submission" date="2014-03" db="EMBL/GenBank/DDBJ databases">
        <title>Bradyrhizobium valentinum sp. nov., isolated from effective nodules of Lupinus mariae-josephae, a lupine endemic of basic-lime soils in Eastern Spain.</title>
        <authorList>
            <person name="Duran D."/>
            <person name="Rey L."/>
            <person name="Navarro A."/>
            <person name="Busquets A."/>
            <person name="Imperial J."/>
            <person name="Ruiz-Argueso T."/>
        </authorList>
    </citation>
    <scope>NUCLEOTIDE SEQUENCE [LARGE SCALE GENOMIC DNA]</scope>
    <source>
        <strain evidence="10 11">Ro19</strain>
    </source>
</reference>
<accession>A0A0R3MY09</accession>
<dbReference type="SUPFAM" id="SSF52540">
    <property type="entry name" value="P-loop containing nucleoside triphosphate hydrolases"/>
    <property type="match status" value="1"/>
</dbReference>
<evidence type="ECO:0000256" key="2">
    <source>
        <dbReference type="ARBA" id="ARBA00022448"/>
    </source>
</evidence>
<comment type="similarity">
    <text evidence="1">Belongs to the ABC transporter superfamily.</text>
</comment>
<comment type="caution">
    <text evidence="10">The sequence shown here is derived from an EMBL/GenBank/DDBJ whole genome shotgun (WGS) entry which is preliminary data.</text>
</comment>
<dbReference type="Pfam" id="PF00005">
    <property type="entry name" value="ABC_tran"/>
    <property type="match status" value="1"/>
</dbReference>
<dbReference type="Gene3D" id="3.40.50.300">
    <property type="entry name" value="P-loop containing nucleotide triphosphate hydrolases"/>
    <property type="match status" value="1"/>
</dbReference>
<dbReference type="InterPro" id="IPR012340">
    <property type="entry name" value="NA-bd_OB-fold"/>
</dbReference>
<name>A0A0R3MY09_9BRAD</name>
<evidence type="ECO:0000313" key="10">
    <source>
        <dbReference type="EMBL" id="KRR24556.1"/>
    </source>
</evidence>
<dbReference type="InterPro" id="IPR003593">
    <property type="entry name" value="AAA+_ATPase"/>
</dbReference>
<dbReference type="InterPro" id="IPR047641">
    <property type="entry name" value="ABC_transpr_MalK/UgpC-like"/>
</dbReference>
<dbReference type="GO" id="GO:0015408">
    <property type="term" value="F:ABC-type ferric iron transporter activity"/>
    <property type="evidence" value="ECO:0007669"/>
    <property type="project" value="InterPro"/>
</dbReference>
<protein>
    <submittedName>
        <fullName evidence="10">ABC transporter ATP-binding protein</fullName>
    </submittedName>
</protein>
<dbReference type="AlphaFoldDB" id="A0A0R3MY09"/>
<keyword evidence="2" id="KW-0813">Transport</keyword>
<keyword evidence="4" id="KW-0547">Nucleotide-binding</keyword>
<dbReference type="InterPro" id="IPR027417">
    <property type="entry name" value="P-loop_NTPase"/>
</dbReference>
<feature type="domain" description="ABC transporter" evidence="9">
    <location>
        <begin position="3"/>
        <end position="233"/>
    </location>
</feature>